<keyword evidence="9" id="KW-1185">Reference proteome</keyword>
<comment type="caution">
    <text evidence="8">The sequence shown here is derived from an EMBL/GenBank/DDBJ whole genome shotgun (WGS) entry which is preliminary data.</text>
</comment>
<evidence type="ECO:0000256" key="1">
    <source>
        <dbReference type="ARBA" id="ARBA00004167"/>
    </source>
</evidence>
<evidence type="ECO:0000256" key="4">
    <source>
        <dbReference type="ARBA" id="ARBA00022989"/>
    </source>
</evidence>
<feature type="region of interest" description="Disordered" evidence="6">
    <location>
        <begin position="1"/>
        <end position="23"/>
    </location>
</feature>
<dbReference type="CDD" id="cd16429">
    <property type="entry name" value="VirB10"/>
    <property type="match status" value="1"/>
</dbReference>
<feature type="transmembrane region" description="Helical" evidence="7">
    <location>
        <begin position="41"/>
        <end position="61"/>
    </location>
</feature>
<dbReference type="Pfam" id="PF03743">
    <property type="entry name" value="TrbI"/>
    <property type="match status" value="1"/>
</dbReference>
<reference evidence="8 9" key="1">
    <citation type="submission" date="2022-01" db="EMBL/GenBank/DDBJ databases">
        <authorList>
            <person name="Won M."/>
            <person name="Kim S.-J."/>
            <person name="Kwon S.-W."/>
        </authorList>
    </citation>
    <scope>NUCLEOTIDE SEQUENCE [LARGE SCALE GENOMIC DNA]</scope>
    <source>
        <strain evidence="8 9">KCTC 23505</strain>
    </source>
</reference>
<gene>
    <name evidence="8" type="ORF">L2A60_15340</name>
</gene>
<comment type="similarity">
    <text evidence="2">Belongs to the TrbI/VirB10 family.</text>
</comment>
<dbReference type="InterPro" id="IPR005498">
    <property type="entry name" value="T4SS_VirB10/TraB/TrbI"/>
</dbReference>
<evidence type="ECO:0000313" key="8">
    <source>
        <dbReference type="EMBL" id="MCF3948049.1"/>
    </source>
</evidence>
<feature type="compositionally biased region" description="Pro residues" evidence="6">
    <location>
        <begin position="10"/>
        <end position="20"/>
    </location>
</feature>
<feature type="region of interest" description="Disordered" evidence="6">
    <location>
        <begin position="165"/>
        <end position="193"/>
    </location>
</feature>
<evidence type="ECO:0000313" key="9">
    <source>
        <dbReference type="Proteomes" id="UP001521209"/>
    </source>
</evidence>
<name>A0ABS9DZ60_9PROT</name>
<dbReference type="InterPro" id="IPR042217">
    <property type="entry name" value="T4SS_VirB10/TrbI"/>
</dbReference>
<dbReference type="Gene3D" id="2.40.128.260">
    <property type="entry name" value="Type IV secretion system, VirB10/TraB/TrbI"/>
    <property type="match status" value="1"/>
</dbReference>
<keyword evidence="4 7" id="KW-1133">Transmembrane helix</keyword>
<proteinExistence type="inferred from homology"/>
<feature type="region of interest" description="Disordered" evidence="6">
    <location>
        <begin position="86"/>
        <end position="145"/>
    </location>
</feature>
<feature type="compositionally biased region" description="Low complexity" evidence="6">
    <location>
        <begin position="97"/>
        <end position="107"/>
    </location>
</feature>
<evidence type="ECO:0000256" key="6">
    <source>
        <dbReference type="SAM" id="MobiDB-lite"/>
    </source>
</evidence>
<dbReference type="RefSeq" id="WP_235705339.1">
    <property type="nucleotide sequence ID" value="NZ_JAKGBZ010000037.1"/>
</dbReference>
<keyword evidence="3 7" id="KW-0812">Transmembrane</keyword>
<dbReference type="EMBL" id="JAKGBZ010000037">
    <property type="protein sequence ID" value="MCF3948049.1"/>
    <property type="molecule type" value="Genomic_DNA"/>
</dbReference>
<evidence type="ECO:0000256" key="5">
    <source>
        <dbReference type="ARBA" id="ARBA00023136"/>
    </source>
</evidence>
<evidence type="ECO:0000256" key="3">
    <source>
        <dbReference type="ARBA" id="ARBA00022692"/>
    </source>
</evidence>
<sequence>MTGPENNQAPVPPSAPPPKADPASFAIRAQPRAVTRLSRRALIIAAGSLALCIGGAVWWAFALHSFRITTGKQLYNTDVRPSAQAMNGLPKGYAGLTKPKPTSTPTPAKVPQLGPPLQGDLGSPMLGQASPPDLAPAPTNPSEQAAARLHDQAALAGVFFTMTTNPGGEDASTGAVSNSAPANPSPGGPADQFYPRRATLAARQTHSGQGEKQAFLNSPVDRSVYSPDRLQKPISPYELMAGSVIPAALITGLNSDLPGPVIAQVTQDVYDSVTGRYLLVPQGAKLIGKYDSVVAYGQSRVLLIWTRLIMPDGSSIVLDNLPAADTQGYAGLKDGVDYHFWKLLRGVVLSSLLGVSSALATNNVVGGNSSGNLIISLGQSGDQATNQAGQQIVSHDLGVQPTLTVRPGFPFDVMVNRDIVFRPYTGS</sequence>
<comment type="subcellular location">
    <subcellularLocation>
        <location evidence="1">Membrane</location>
        <topology evidence="1">Single-pass membrane protein</topology>
    </subcellularLocation>
</comment>
<accession>A0ABS9DZ60</accession>
<organism evidence="8 9">
    <name type="scientific">Acidiphilium iwatense</name>
    <dbReference type="NCBI Taxonomy" id="768198"/>
    <lineage>
        <taxon>Bacteria</taxon>
        <taxon>Pseudomonadati</taxon>
        <taxon>Pseudomonadota</taxon>
        <taxon>Alphaproteobacteria</taxon>
        <taxon>Acetobacterales</taxon>
        <taxon>Acidocellaceae</taxon>
        <taxon>Acidiphilium</taxon>
    </lineage>
</organism>
<keyword evidence="5 7" id="KW-0472">Membrane</keyword>
<evidence type="ECO:0000256" key="2">
    <source>
        <dbReference type="ARBA" id="ARBA00010265"/>
    </source>
</evidence>
<evidence type="ECO:0000256" key="7">
    <source>
        <dbReference type="SAM" id="Phobius"/>
    </source>
</evidence>
<dbReference type="Proteomes" id="UP001521209">
    <property type="component" value="Unassembled WGS sequence"/>
</dbReference>
<protein>
    <submittedName>
        <fullName evidence="8">Conjugal transfer protein TrbI</fullName>
    </submittedName>
</protein>